<dbReference type="AlphaFoldDB" id="A0A8H6W2Z4"/>
<feature type="coiled-coil region" evidence="1">
    <location>
        <begin position="140"/>
        <end position="192"/>
    </location>
</feature>
<organism evidence="3 4">
    <name type="scientific">Mycena chlorophos</name>
    <name type="common">Agaric fungus</name>
    <name type="synonym">Agaricus chlorophos</name>
    <dbReference type="NCBI Taxonomy" id="658473"/>
    <lineage>
        <taxon>Eukaryota</taxon>
        <taxon>Fungi</taxon>
        <taxon>Dikarya</taxon>
        <taxon>Basidiomycota</taxon>
        <taxon>Agaricomycotina</taxon>
        <taxon>Agaricomycetes</taxon>
        <taxon>Agaricomycetidae</taxon>
        <taxon>Agaricales</taxon>
        <taxon>Marasmiineae</taxon>
        <taxon>Mycenaceae</taxon>
        <taxon>Mycena</taxon>
    </lineage>
</organism>
<feature type="region of interest" description="Disordered" evidence="2">
    <location>
        <begin position="1"/>
        <end position="103"/>
    </location>
</feature>
<feature type="compositionally biased region" description="Basic and acidic residues" evidence="2">
    <location>
        <begin position="42"/>
        <end position="61"/>
    </location>
</feature>
<evidence type="ECO:0000313" key="3">
    <source>
        <dbReference type="EMBL" id="KAF7299808.1"/>
    </source>
</evidence>
<evidence type="ECO:0000256" key="1">
    <source>
        <dbReference type="SAM" id="Coils"/>
    </source>
</evidence>
<reference evidence="3" key="1">
    <citation type="submission" date="2020-05" db="EMBL/GenBank/DDBJ databases">
        <title>Mycena genomes resolve the evolution of fungal bioluminescence.</title>
        <authorList>
            <person name="Tsai I.J."/>
        </authorList>
    </citation>
    <scope>NUCLEOTIDE SEQUENCE</scope>
    <source>
        <strain evidence="3">110903Hualien_Pintung</strain>
    </source>
</reference>
<protein>
    <submittedName>
        <fullName evidence="3">Uncharacterized protein</fullName>
    </submittedName>
</protein>
<comment type="caution">
    <text evidence="3">The sequence shown here is derived from an EMBL/GenBank/DDBJ whole genome shotgun (WGS) entry which is preliminary data.</text>
</comment>
<dbReference type="Proteomes" id="UP000613580">
    <property type="component" value="Unassembled WGS sequence"/>
</dbReference>
<feature type="compositionally biased region" description="Low complexity" evidence="2">
    <location>
        <begin position="64"/>
        <end position="74"/>
    </location>
</feature>
<gene>
    <name evidence="3" type="ORF">HMN09_00987200</name>
</gene>
<evidence type="ECO:0000256" key="2">
    <source>
        <dbReference type="SAM" id="MobiDB-lite"/>
    </source>
</evidence>
<sequence length="560" mass="62535">MPRFIGLSPSPATNKLDTPAGNLGQQPGLHKPARPDQSSLRPVRERETKSRPAPYHLKDGPSRGGSRSRSQSPAPYNPPTPPVADSDDDEDVTIRMELTNTPDQLFAEQRAAEAQRMAEEQAALQAALHAQAEEWRLAEQQRLEEKRRAEQRETERLAEQHRLAEEQRAAELKRLAEERRLAEMAAELVQRQRKPADEYIPPSAAEFAAMKPRNRHLNPHLGIHPTLPDPPKVGDAVPFQRSNGNFRNIVVPMTRALEGIDKAQLEEAEKNKTETLILTFALGGQQFFSSTIPIVKEAHAANTQLAMSREKYAPPRTVFAKVPDATQREAVAKQKYFAVSDTVGFIAQPLDRPTKTWTLSIHRPVEWTDDDHEKQLEGIRGAVYEAILANTEARKVIDAITQGTTLSLDQRIVRFLATLDAEWWDDPTGPNIATYLQPEFDSAEGYEKLARIIRKLELRNTRHRWAPVLEDGNAAECPTCWGDNHQAYLCPLTHAGSPYVWWGPKKKLNEYTEGPLAMFYSKNVAEDIAAAETVEDIAAADIEAVVIEVASEGTSPTLAP</sequence>
<dbReference type="EMBL" id="JACAZE010000014">
    <property type="protein sequence ID" value="KAF7299808.1"/>
    <property type="molecule type" value="Genomic_DNA"/>
</dbReference>
<dbReference type="OrthoDB" id="3043714at2759"/>
<evidence type="ECO:0000313" key="4">
    <source>
        <dbReference type="Proteomes" id="UP000613580"/>
    </source>
</evidence>
<name>A0A8H6W2Z4_MYCCL</name>
<keyword evidence="1" id="KW-0175">Coiled coil</keyword>
<proteinExistence type="predicted"/>
<accession>A0A8H6W2Z4</accession>
<keyword evidence="4" id="KW-1185">Reference proteome</keyword>